<dbReference type="EMBL" id="CP036316">
    <property type="protein sequence ID" value="QDT63833.1"/>
    <property type="molecule type" value="Genomic_DNA"/>
</dbReference>
<evidence type="ECO:0008006" key="3">
    <source>
        <dbReference type="Google" id="ProtNLM"/>
    </source>
</evidence>
<gene>
    <name evidence="1" type="ORF">V22_10580</name>
</gene>
<sequence length="142" mass="15498">MTRRLYAHFAISTAVLLLSCIVGCGRGDLPELTEVTGTITLDGNPVEEVDVMFSPVEEGRPSTSRTDADGHYRLYYSSDNAGAIIGNHMVSLSKIERRPANTDTPGEFIEDELIPPQYMEDGSLTAKVQDGGNVFNFELVSQ</sequence>
<dbReference type="AlphaFoldDB" id="A0A517T639"/>
<dbReference type="PROSITE" id="PS51257">
    <property type="entry name" value="PROKAR_LIPOPROTEIN"/>
    <property type="match status" value="1"/>
</dbReference>
<proteinExistence type="predicted"/>
<name>A0A517T639_9PLAN</name>
<protein>
    <recommendedName>
        <fullName evidence="3">Nickel uptake substrate-specific transmembrane region</fullName>
    </recommendedName>
</protein>
<organism evidence="1 2">
    <name type="scientific">Calycomorphotria hydatis</name>
    <dbReference type="NCBI Taxonomy" id="2528027"/>
    <lineage>
        <taxon>Bacteria</taxon>
        <taxon>Pseudomonadati</taxon>
        <taxon>Planctomycetota</taxon>
        <taxon>Planctomycetia</taxon>
        <taxon>Planctomycetales</taxon>
        <taxon>Planctomycetaceae</taxon>
        <taxon>Calycomorphotria</taxon>
    </lineage>
</organism>
<dbReference type="Proteomes" id="UP000319976">
    <property type="component" value="Chromosome"/>
</dbReference>
<reference evidence="1 2" key="1">
    <citation type="submission" date="2019-02" db="EMBL/GenBank/DDBJ databases">
        <title>Deep-cultivation of Planctomycetes and their phenomic and genomic characterization uncovers novel biology.</title>
        <authorList>
            <person name="Wiegand S."/>
            <person name="Jogler M."/>
            <person name="Boedeker C."/>
            <person name="Pinto D."/>
            <person name="Vollmers J."/>
            <person name="Rivas-Marin E."/>
            <person name="Kohn T."/>
            <person name="Peeters S.H."/>
            <person name="Heuer A."/>
            <person name="Rast P."/>
            <person name="Oberbeckmann S."/>
            <person name="Bunk B."/>
            <person name="Jeske O."/>
            <person name="Meyerdierks A."/>
            <person name="Storesund J.E."/>
            <person name="Kallscheuer N."/>
            <person name="Luecker S."/>
            <person name="Lage O.M."/>
            <person name="Pohl T."/>
            <person name="Merkel B.J."/>
            <person name="Hornburger P."/>
            <person name="Mueller R.-W."/>
            <person name="Bruemmer F."/>
            <person name="Labrenz M."/>
            <person name="Spormann A.M."/>
            <person name="Op den Camp H."/>
            <person name="Overmann J."/>
            <person name="Amann R."/>
            <person name="Jetten M.S.M."/>
            <person name="Mascher T."/>
            <person name="Medema M.H."/>
            <person name="Devos D.P."/>
            <person name="Kaster A.-K."/>
            <person name="Ovreas L."/>
            <person name="Rohde M."/>
            <person name="Galperin M.Y."/>
            <person name="Jogler C."/>
        </authorList>
    </citation>
    <scope>NUCLEOTIDE SEQUENCE [LARGE SCALE GENOMIC DNA]</scope>
    <source>
        <strain evidence="1 2">V22</strain>
    </source>
</reference>
<accession>A0A517T639</accession>
<dbReference type="KEGG" id="chya:V22_10580"/>
<evidence type="ECO:0000313" key="2">
    <source>
        <dbReference type="Proteomes" id="UP000319976"/>
    </source>
</evidence>
<evidence type="ECO:0000313" key="1">
    <source>
        <dbReference type="EMBL" id="QDT63833.1"/>
    </source>
</evidence>
<keyword evidence="2" id="KW-1185">Reference proteome</keyword>